<name>A0A0N5C5G1_STREA</name>
<dbReference type="AlphaFoldDB" id="A0A0N5C5G1"/>
<evidence type="ECO:0000313" key="2">
    <source>
        <dbReference type="WBParaSite" id="SPAL_0001318900.1"/>
    </source>
</evidence>
<protein>
    <submittedName>
        <fullName evidence="2">DUF1308 domain-containing protein</fullName>
    </submittedName>
</protein>
<dbReference type="WBParaSite" id="SPAL_0001318900.1">
    <property type="protein sequence ID" value="SPAL_0001318900.1"/>
    <property type="gene ID" value="SPAL_0001318900"/>
</dbReference>
<dbReference type="Proteomes" id="UP000046392">
    <property type="component" value="Unplaced"/>
</dbReference>
<reference evidence="2" key="1">
    <citation type="submission" date="2017-02" db="UniProtKB">
        <authorList>
            <consortium name="WormBaseParasite"/>
        </authorList>
    </citation>
    <scope>IDENTIFICATION</scope>
</reference>
<keyword evidence="1" id="KW-1185">Reference proteome</keyword>
<evidence type="ECO:0000313" key="1">
    <source>
        <dbReference type="Proteomes" id="UP000046392"/>
    </source>
</evidence>
<organism evidence="1 2">
    <name type="scientific">Strongyloides papillosus</name>
    <name type="common">Intestinal threadworm</name>
    <dbReference type="NCBI Taxonomy" id="174720"/>
    <lineage>
        <taxon>Eukaryota</taxon>
        <taxon>Metazoa</taxon>
        <taxon>Ecdysozoa</taxon>
        <taxon>Nematoda</taxon>
        <taxon>Chromadorea</taxon>
        <taxon>Rhabditida</taxon>
        <taxon>Tylenchina</taxon>
        <taxon>Panagrolaimomorpha</taxon>
        <taxon>Strongyloidoidea</taxon>
        <taxon>Strongyloididae</taxon>
        <taxon>Strongyloides</taxon>
    </lineage>
</organism>
<sequence length="227" mass="25601">MSVREHEDNLLLIDDEHDQNRRQQINEPVINDLPVPPIQPDNEDENLDFLNLIDLEGEADVDVIMGRYFKTMRGLNATLESVYILMELGEEVFTMERKLLWGSESHINVLRKFDDMSSIHDARLAFVRRKAALLSSLKGEPTAQQSDAIMTRAKASIPKRLDYLVVRTTEEVMAMYQSIAKTDAARVLVCTNGSGIINFPATINLPSLTELKIKHTSGHLSGKLPET</sequence>
<accession>A0A0N5C5G1</accession>
<proteinExistence type="predicted"/>